<comment type="caution">
    <text evidence="2">The sequence shown here is derived from an EMBL/GenBank/DDBJ whole genome shotgun (WGS) entry which is preliminary data.</text>
</comment>
<accession>A0ABS9UYT1</accession>
<feature type="chain" id="PRO_5047292720" description="Transporter" evidence="1">
    <location>
        <begin position="24"/>
        <end position="283"/>
    </location>
</feature>
<sequence>MQENKLCCLIILLMLVGIAQSYAQNPWQQDKGEALISPFVSHYRATAFRSRDGEKIPFQDQGLFTNYNPRMYFSLPLNGYKVNFFGSIPLFINRFDDTQQRQRNVDLGDLELGARFHLRQMKNHYLMGALTAFIPAYQNNNLPYAGFGRFGMEGRLILAGNSPWLGESNNFHKVEGAFRQFFPGGPSQIRLFSSQGIRFAPKTVLLGEIDGMFSFSRESQFFENNLQLVSDFTMVKASLNIGYEFTPEFSLYGGLFHDILNRNSGIGSGFQVFSVIRMKSKVK</sequence>
<evidence type="ECO:0000256" key="1">
    <source>
        <dbReference type="SAM" id="SignalP"/>
    </source>
</evidence>
<keyword evidence="3" id="KW-1185">Reference proteome</keyword>
<evidence type="ECO:0000313" key="2">
    <source>
        <dbReference type="EMBL" id="MCH7408895.1"/>
    </source>
</evidence>
<name>A0ABS9UYT1_9BACT</name>
<keyword evidence="1" id="KW-0732">Signal</keyword>
<evidence type="ECO:0008006" key="4">
    <source>
        <dbReference type="Google" id="ProtNLM"/>
    </source>
</evidence>
<gene>
    <name evidence="2" type="ORF">MM239_05780</name>
</gene>
<proteinExistence type="predicted"/>
<dbReference type="RefSeq" id="WP_241347256.1">
    <property type="nucleotide sequence ID" value="NZ_JAKZGP010000009.1"/>
</dbReference>
<reference evidence="2" key="1">
    <citation type="submission" date="2022-03" db="EMBL/GenBank/DDBJ databases">
        <title>De novo assembled genomes of Belliella spp. (Cyclobacteriaceae) strains.</title>
        <authorList>
            <person name="Szabo A."/>
            <person name="Korponai K."/>
            <person name="Felfoldi T."/>
        </authorList>
    </citation>
    <scope>NUCLEOTIDE SEQUENCE</scope>
    <source>
        <strain evidence="2">DSM 111904</strain>
    </source>
</reference>
<organism evidence="2 3">
    <name type="scientific">Belliella filtrata</name>
    <dbReference type="NCBI Taxonomy" id="2923435"/>
    <lineage>
        <taxon>Bacteria</taxon>
        <taxon>Pseudomonadati</taxon>
        <taxon>Bacteroidota</taxon>
        <taxon>Cytophagia</taxon>
        <taxon>Cytophagales</taxon>
        <taxon>Cyclobacteriaceae</taxon>
        <taxon>Belliella</taxon>
    </lineage>
</organism>
<feature type="signal peptide" evidence="1">
    <location>
        <begin position="1"/>
        <end position="23"/>
    </location>
</feature>
<dbReference type="EMBL" id="JAKZGP010000009">
    <property type="protein sequence ID" value="MCH7408895.1"/>
    <property type="molecule type" value="Genomic_DNA"/>
</dbReference>
<evidence type="ECO:0000313" key="3">
    <source>
        <dbReference type="Proteomes" id="UP001165489"/>
    </source>
</evidence>
<protein>
    <recommendedName>
        <fullName evidence="4">Transporter</fullName>
    </recommendedName>
</protein>
<dbReference type="Proteomes" id="UP001165489">
    <property type="component" value="Unassembled WGS sequence"/>
</dbReference>